<keyword evidence="9" id="KW-1185">Reference proteome</keyword>
<dbReference type="InterPro" id="IPR002483">
    <property type="entry name" value="PWI_dom"/>
</dbReference>
<organism evidence="8 9">
    <name type="scientific">Metschnikowia aff. pulcherrima</name>
    <dbReference type="NCBI Taxonomy" id="2163413"/>
    <lineage>
        <taxon>Eukaryota</taxon>
        <taxon>Fungi</taxon>
        <taxon>Dikarya</taxon>
        <taxon>Ascomycota</taxon>
        <taxon>Saccharomycotina</taxon>
        <taxon>Pichiomycetes</taxon>
        <taxon>Metschnikowiaceae</taxon>
        <taxon>Metschnikowia</taxon>
    </lineage>
</organism>
<evidence type="ECO:0000313" key="9">
    <source>
        <dbReference type="Proteomes" id="UP000292447"/>
    </source>
</evidence>
<dbReference type="EMBL" id="CP034457">
    <property type="protein sequence ID" value="QBM87937.1"/>
    <property type="molecule type" value="Genomic_DNA"/>
</dbReference>
<name>A0A4P6XKR5_9ASCO</name>
<evidence type="ECO:0000259" key="7">
    <source>
        <dbReference type="PROSITE" id="PS51025"/>
    </source>
</evidence>
<dbReference type="STRING" id="2163413.A0A4P6XKR5"/>
<keyword evidence="4" id="KW-0747">Spliceosome</keyword>
<dbReference type="PANTHER" id="PTHR23148:SF0">
    <property type="entry name" value="SERINE_ARGININE REPETITIVE MATRIX PROTEIN 1"/>
    <property type="match status" value="1"/>
</dbReference>
<feature type="region of interest" description="Disordered" evidence="6">
    <location>
        <begin position="1"/>
        <end position="24"/>
    </location>
</feature>
<comment type="function">
    <text evidence="5">Component of the U1 snRNP particle, which recognizes and binds the 5'-splice site of pre-mRNA. Together with other non-snRNP factors, U1 snRNP forms the spliceosomal commitment complex, that targets pre-mRNA to the splicing pathway.</text>
</comment>
<evidence type="ECO:0000313" key="8">
    <source>
        <dbReference type="EMBL" id="QBM87937.1"/>
    </source>
</evidence>
<dbReference type="GO" id="GO:0003723">
    <property type="term" value="F:RNA binding"/>
    <property type="evidence" value="ECO:0007669"/>
    <property type="project" value="TreeGrafter"/>
</dbReference>
<evidence type="ECO:0000256" key="3">
    <source>
        <dbReference type="ARBA" id="ARBA00022664"/>
    </source>
</evidence>
<dbReference type="GO" id="GO:0048024">
    <property type="term" value="P:regulation of mRNA splicing, via spliceosome"/>
    <property type="evidence" value="ECO:0007669"/>
    <property type="project" value="TreeGrafter"/>
</dbReference>
<dbReference type="GO" id="GO:0005681">
    <property type="term" value="C:spliceosomal complex"/>
    <property type="evidence" value="ECO:0007669"/>
    <property type="project" value="UniProtKB-KW"/>
</dbReference>
<keyword evidence="4" id="KW-0508">mRNA splicing</keyword>
<feature type="region of interest" description="Disordered" evidence="6">
    <location>
        <begin position="131"/>
        <end position="193"/>
    </location>
</feature>
<sequence length="193" mass="22055">MPGAEAKDANAVDEEKARRKQRKAEERCLNLKVDISKVSMSVIKQWMTEKLAEELPDDDVALEFIYELLVGAENELPDIGAIREQMNDFLGKEKSRDFCVGLWQLLLSAQVSPGGIPQQLIDERKAKFERDEEAREQADQILQQLRPKPSFAKGKTQRNKVSFKEYQDRKSNPPTTGSNRVDKSGRKTNYNRS</sequence>
<dbReference type="Pfam" id="PF01480">
    <property type="entry name" value="PWI"/>
    <property type="match status" value="1"/>
</dbReference>
<dbReference type="PROSITE" id="PS51025">
    <property type="entry name" value="PWI"/>
    <property type="match status" value="1"/>
</dbReference>
<keyword evidence="3" id="KW-0507">mRNA processing</keyword>
<evidence type="ECO:0000256" key="6">
    <source>
        <dbReference type="SAM" id="MobiDB-lite"/>
    </source>
</evidence>
<evidence type="ECO:0000256" key="5">
    <source>
        <dbReference type="ARBA" id="ARBA00025004"/>
    </source>
</evidence>
<feature type="compositionally biased region" description="Basic and acidic residues" evidence="6">
    <location>
        <begin position="162"/>
        <end position="171"/>
    </location>
</feature>
<reference evidence="9" key="1">
    <citation type="submission" date="2019-03" db="EMBL/GenBank/DDBJ databases">
        <title>Snf2 controls pulcherriminic acid biosynthesis and connects pigmentation and antifungal activity of the yeast Metschnikowia pulcherrima.</title>
        <authorList>
            <person name="Gore-Lloyd D."/>
            <person name="Sumann I."/>
            <person name="Brachmann A.O."/>
            <person name="Schneeberger K."/>
            <person name="Ortiz-Merino R.A."/>
            <person name="Moreno-Beltran M."/>
            <person name="Schlaefli M."/>
            <person name="Kirner P."/>
            <person name="Santos Kron A."/>
            <person name="Wolfe K.H."/>
            <person name="Piel J."/>
            <person name="Ahrens C.H."/>
            <person name="Henk D."/>
            <person name="Freimoser F.M."/>
        </authorList>
    </citation>
    <scope>NUCLEOTIDE SEQUENCE [LARGE SCALE GENOMIC DNA]</scope>
    <source>
        <strain evidence="9">APC 1.2</strain>
    </source>
</reference>
<dbReference type="GO" id="GO:0006397">
    <property type="term" value="P:mRNA processing"/>
    <property type="evidence" value="ECO:0007669"/>
    <property type="project" value="UniProtKB-KW"/>
</dbReference>
<evidence type="ECO:0000256" key="2">
    <source>
        <dbReference type="ARBA" id="ARBA00014280"/>
    </source>
</evidence>
<feature type="domain" description="PWI" evidence="7">
    <location>
        <begin position="29"/>
        <end position="123"/>
    </location>
</feature>
<comment type="similarity">
    <text evidence="1">Belongs to the SNU71 family.</text>
</comment>
<dbReference type="InterPro" id="IPR052225">
    <property type="entry name" value="Ser/Arg_repetitive_matrix"/>
</dbReference>
<proteinExistence type="inferred from homology"/>
<accession>A0A4P6XKR5</accession>
<dbReference type="Proteomes" id="UP000292447">
    <property type="component" value="Chromosome II"/>
</dbReference>
<evidence type="ECO:0000256" key="1">
    <source>
        <dbReference type="ARBA" id="ARBA00005544"/>
    </source>
</evidence>
<dbReference type="InterPro" id="IPR036483">
    <property type="entry name" value="PWI_dom_sf"/>
</dbReference>
<protein>
    <recommendedName>
        <fullName evidence="2">U1 small nuclear ribonucleoprotein component SNU71</fullName>
    </recommendedName>
</protein>
<dbReference type="SUPFAM" id="SSF101233">
    <property type="entry name" value="PWI domain"/>
    <property type="match status" value="1"/>
</dbReference>
<dbReference type="PANTHER" id="PTHR23148">
    <property type="entry name" value="SERINE/ARGININE REGULATED NUCLEAR MATRIX PROTEIN"/>
    <property type="match status" value="1"/>
</dbReference>
<evidence type="ECO:0000256" key="4">
    <source>
        <dbReference type="ARBA" id="ARBA00022728"/>
    </source>
</evidence>
<dbReference type="Gene3D" id="1.20.1390.10">
    <property type="entry name" value="PWI domain"/>
    <property type="match status" value="1"/>
</dbReference>
<gene>
    <name evidence="8" type="primary">MPUL0B11510</name>
    <name evidence="8" type="ORF">METSCH_B11510</name>
</gene>
<dbReference type="AlphaFoldDB" id="A0A4P6XKR5"/>